<dbReference type="InterPro" id="IPR036291">
    <property type="entry name" value="NAD(P)-bd_dom_sf"/>
</dbReference>
<dbReference type="GO" id="GO:0000166">
    <property type="term" value="F:nucleotide binding"/>
    <property type="evidence" value="ECO:0007669"/>
    <property type="project" value="InterPro"/>
</dbReference>
<sequence>MRRYAVVGTGARARVHVAAVERYGVLVGLADPNPVRIAAHNRLLAAPVPAYRAADFTTMLAEQSVDVAVVTTVDRHHAHYVVAALEAGCDVITEKPMTTDPEGAAAVADAVARTGRRVDVAFNYRYHPVHERVAGLLAGGVVGRVGSVHFEWFLDVRHGADYFRRWHRDKASSGGLLVHKSTHHFDLVNWWLGAAPVSAYAQGSLFFYGEESGKRHGRHRDYARVHGSPEADGDPFALRLAEDGWLRELYLDAEPEDGYQRDQNPFAPGVTIEDDLAVLVRYDTGASMTYHLTAYSPKEGYRVVFNGDAGRLELEVVETSWVSGQHAAGEPGWVRLIAQPLFGRASELPTEHGGGHHLADQRMTAQLYGPPVPDPLGRRADHADGIRSLLTGFAANRSLATGQPVAVADLL</sequence>
<accession>A0A290ZHE2</accession>
<dbReference type="RefSeq" id="WP_096498029.1">
    <property type="nucleotide sequence ID" value="NZ_CP023445.1"/>
</dbReference>
<name>A0A290ZHE2_9PSEU</name>
<proteinExistence type="inferred from homology"/>
<evidence type="ECO:0000313" key="5">
    <source>
        <dbReference type="Proteomes" id="UP000218505"/>
    </source>
</evidence>
<dbReference type="PANTHER" id="PTHR43377">
    <property type="entry name" value="BILIVERDIN REDUCTASE A"/>
    <property type="match status" value="1"/>
</dbReference>
<keyword evidence="5" id="KW-1185">Reference proteome</keyword>
<dbReference type="Proteomes" id="UP000218505">
    <property type="component" value="Chromosome"/>
</dbReference>
<dbReference type="InterPro" id="IPR000683">
    <property type="entry name" value="Gfo/Idh/MocA-like_OxRdtase_N"/>
</dbReference>
<comment type="similarity">
    <text evidence="1">Belongs to the Gfo/Idh/MocA family.</text>
</comment>
<dbReference type="SUPFAM" id="SSF55347">
    <property type="entry name" value="Glyceraldehyde-3-phosphate dehydrogenase-like, C-terminal domain"/>
    <property type="match status" value="1"/>
</dbReference>
<reference evidence="4" key="1">
    <citation type="submission" date="2017-09" db="EMBL/GenBank/DDBJ databases">
        <title>Complete Genome Sequence of ansamitocin-producing Bacterium Actinosynnema pretiosum X47.</title>
        <authorList>
            <person name="Cao G."/>
            <person name="Zong G."/>
            <person name="Zhong C."/>
            <person name="Fu J."/>
        </authorList>
    </citation>
    <scope>NUCLEOTIDE SEQUENCE [LARGE SCALE GENOMIC DNA]</scope>
    <source>
        <strain evidence="4">X47</strain>
    </source>
</reference>
<dbReference type="InterPro" id="IPR004104">
    <property type="entry name" value="Gfo/Idh/MocA-like_OxRdtase_C"/>
</dbReference>
<evidence type="ECO:0000313" key="4">
    <source>
        <dbReference type="EMBL" id="ATE58421.1"/>
    </source>
</evidence>
<dbReference type="KEGG" id="apre:CNX65_27545"/>
<evidence type="ECO:0000259" key="3">
    <source>
        <dbReference type="Pfam" id="PF02894"/>
    </source>
</evidence>
<organism evidence="4 5">
    <name type="scientific">Actinosynnema pretiosum</name>
    <dbReference type="NCBI Taxonomy" id="42197"/>
    <lineage>
        <taxon>Bacteria</taxon>
        <taxon>Bacillati</taxon>
        <taxon>Actinomycetota</taxon>
        <taxon>Actinomycetes</taxon>
        <taxon>Pseudonocardiales</taxon>
        <taxon>Pseudonocardiaceae</taxon>
        <taxon>Actinosynnema</taxon>
    </lineage>
</organism>
<feature type="domain" description="Gfo/Idh/MocA-like oxidoreductase N-terminal" evidence="2">
    <location>
        <begin position="3"/>
        <end position="122"/>
    </location>
</feature>
<dbReference type="Gene3D" id="3.40.50.720">
    <property type="entry name" value="NAD(P)-binding Rossmann-like Domain"/>
    <property type="match status" value="1"/>
</dbReference>
<protein>
    <submittedName>
        <fullName evidence="4">Dehydrogenase</fullName>
    </submittedName>
</protein>
<gene>
    <name evidence="4" type="ORF">CNX65_27545</name>
</gene>
<dbReference type="Gene3D" id="3.30.360.10">
    <property type="entry name" value="Dihydrodipicolinate Reductase, domain 2"/>
    <property type="match status" value="1"/>
</dbReference>
<dbReference type="AlphaFoldDB" id="A0A290ZHE2"/>
<evidence type="ECO:0000259" key="2">
    <source>
        <dbReference type="Pfam" id="PF01408"/>
    </source>
</evidence>
<dbReference type="EMBL" id="CP023445">
    <property type="protein sequence ID" value="ATE58421.1"/>
    <property type="molecule type" value="Genomic_DNA"/>
</dbReference>
<feature type="domain" description="Gfo/Idh/MocA-like oxidoreductase C-terminal" evidence="3">
    <location>
        <begin position="136"/>
        <end position="406"/>
    </location>
</feature>
<evidence type="ECO:0000256" key="1">
    <source>
        <dbReference type="ARBA" id="ARBA00010928"/>
    </source>
</evidence>
<dbReference type="InterPro" id="IPR051450">
    <property type="entry name" value="Gfo/Idh/MocA_Oxidoreductases"/>
</dbReference>
<dbReference type="Pfam" id="PF01408">
    <property type="entry name" value="GFO_IDH_MocA"/>
    <property type="match status" value="1"/>
</dbReference>
<dbReference type="PANTHER" id="PTHR43377:SF2">
    <property type="entry name" value="BINDING ROSSMANN FOLD OXIDOREDUCTASE, PUTATIVE (AFU_ORTHOLOGUE AFUA_4G00560)-RELATED"/>
    <property type="match status" value="1"/>
</dbReference>
<dbReference type="SUPFAM" id="SSF51735">
    <property type="entry name" value="NAD(P)-binding Rossmann-fold domains"/>
    <property type="match status" value="1"/>
</dbReference>
<dbReference type="Pfam" id="PF02894">
    <property type="entry name" value="GFO_IDH_MocA_C"/>
    <property type="match status" value="1"/>
</dbReference>